<evidence type="ECO:0000313" key="9">
    <source>
        <dbReference type="EMBL" id="EFL25580.1"/>
    </source>
</evidence>
<keyword evidence="4" id="KW-0964">Secreted</keyword>
<dbReference type="PANTHER" id="PTHR31956">
    <property type="entry name" value="NON-SPECIFIC PHOSPHOLIPASE C4-RELATED"/>
    <property type="match status" value="1"/>
</dbReference>
<reference evidence="9 10" key="1">
    <citation type="submission" date="2009-02" db="EMBL/GenBank/DDBJ databases">
        <title>Annotation of Streptomyces hygroscopicus strain ATCC 53653.</title>
        <authorList>
            <consortium name="The Broad Institute Genome Sequencing Platform"/>
            <consortium name="Broad Institute Microbial Sequencing Center"/>
            <person name="Fischbach M."/>
            <person name="Godfrey P."/>
            <person name="Ward D."/>
            <person name="Young S."/>
            <person name="Zeng Q."/>
            <person name="Koehrsen M."/>
            <person name="Alvarado L."/>
            <person name="Berlin A.M."/>
            <person name="Bochicchio J."/>
            <person name="Borenstein D."/>
            <person name="Chapman S.B."/>
            <person name="Chen Z."/>
            <person name="Engels R."/>
            <person name="Freedman E."/>
            <person name="Gellesch M."/>
            <person name="Goldberg J."/>
            <person name="Griggs A."/>
            <person name="Gujja S."/>
            <person name="Heilman E.R."/>
            <person name="Heiman D.I."/>
            <person name="Hepburn T.A."/>
            <person name="Howarth C."/>
            <person name="Jen D."/>
            <person name="Larson L."/>
            <person name="Lewis B."/>
            <person name="Mehta T."/>
            <person name="Park D."/>
            <person name="Pearson M."/>
            <person name="Richards J."/>
            <person name="Roberts A."/>
            <person name="Saif S."/>
            <person name="Shea T.D."/>
            <person name="Shenoy N."/>
            <person name="Sisk P."/>
            <person name="Stolte C."/>
            <person name="Sykes S.N."/>
            <person name="Thomson T."/>
            <person name="Walk T."/>
            <person name="White J."/>
            <person name="Yandava C."/>
            <person name="Straight P."/>
            <person name="Clardy J."/>
            <person name="Hung D."/>
            <person name="Kolter R."/>
            <person name="Mekalanos J."/>
            <person name="Walker S."/>
            <person name="Walsh C.T."/>
            <person name="Wieland-Brown L.C."/>
            <person name="Haas B."/>
            <person name="Nusbaum C."/>
            <person name="Birren B."/>
        </authorList>
    </citation>
    <scope>NUCLEOTIDE SEQUENCE [LARGE SCALE GENOMIC DNA]</scope>
    <source>
        <strain evidence="9 10">ATCC 53653</strain>
    </source>
</reference>
<proteinExistence type="inferred from homology"/>
<evidence type="ECO:0000256" key="3">
    <source>
        <dbReference type="ARBA" id="ARBA00012018"/>
    </source>
</evidence>
<comment type="subcellular location">
    <subcellularLocation>
        <location evidence="1">Secreted</location>
        <location evidence="1">Cell wall</location>
    </subcellularLocation>
</comment>
<dbReference type="CDD" id="cd16014">
    <property type="entry name" value="PLC"/>
    <property type="match status" value="1"/>
</dbReference>
<evidence type="ECO:0000256" key="2">
    <source>
        <dbReference type="ARBA" id="ARBA00009717"/>
    </source>
</evidence>
<dbReference type="EMBL" id="GG657754">
    <property type="protein sequence ID" value="EFL25580.1"/>
    <property type="molecule type" value="Genomic_DNA"/>
</dbReference>
<keyword evidence="6" id="KW-0843">Virulence</keyword>
<evidence type="ECO:0000256" key="7">
    <source>
        <dbReference type="ARBA" id="ARBA00048421"/>
    </source>
</evidence>
<dbReference type="Proteomes" id="UP000003963">
    <property type="component" value="Unassembled WGS sequence"/>
</dbReference>
<dbReference type="InterPro" id="IPR017850">
    <property type="entry name" value="Alkaline_phosphatase_core_sf"/>
</dbReference>
<dbReference type="GO" id="GO:0034480">
    <property type="term" value="F:phosphatidylcholine phospholipase C activity"/>
    <property type="evidence" value="ECO:0007669"/>
    <property type="project" value="UniProtKB-EC"/>
</dbReference>
<gene>
    <name evidence="9" type="ORF">SSOG_05294</name>
</gene>
<dbReference type="PROSITE" id="PS51318">
    <property type="entry name" value="TAT"/>
    <property type="match status" value="1"/>
</dbReference>
<dbReference type="EC" id="3.1.4.3" evidence="3"/>
<evidence type="ECO:0000256" key="4">
    <source>
        <dbReference type="ARBA" id="ARBA00022512"/>
    </source>
</evidence>
<dbReference type="HOGENOM" id="CLU_008770_0_0_11"/>
<comment type="catalytic activity">
    <reaction evidence="7">
        <text>a 1,2-diacyl-sn-glycero-3-phosphocholine + H2O = phosphocholine + a 1,2-diacyl-sn-glycerol + H(+)</text>
        <dbReference type="Rhea" id="RHEA:10604"/>
        <dbReference type="ChEBI" id="CHEBI:15377"/>
        <dbReference type="ChEBI" id="CHEBI:15378"/>
        <dbReference type="ChEBI" id="CHEBI:17815"/>
        <dbReference type="ChEBI" id="CHEBI:57643"/>
        <dbReference type="ChEBI" id="CHEBI:295975"/>
        <dbReference type="EC" id="3.1.4.3"/>
    </reaction>
    <physiologicalReaction direction="left-to-right" evidence="7">
        <dbReference type="Rhea" id="RHEA:10605"/>
    </physiologicalReaction>
</comment>
<organism evidence="9 10">
    <name type="scientific">Streptomyces himastatinicus ATCC 53653</name>
    <dbReference type="NCBI Taxonomy" id="457427"/>
    <lineage>
        <taxon>Bacteria</taxon>
        <taxon>Bacillati</taxon>
        <taxon>Actinomycetota</taxon>
        <taxon>Actinomycetes</taxon>
        <taxon>Kitasatosporales</taxon>
        <taxon>Streptomycetaceae</taxon>
        <taxon>Streptomyces</taxon>
        <taxon>Streptomyces violaceusniger group</taxon>
    </lineage>
</organism>
<evidence type="ECO:0000256" key="6">
    <source>
        <dbReference type="ARBA" id="ARBA00023026"/>
    </source>
</evidence>
<dbReference type="PANTHER" id="PTHR31956:SF1">
    <property type="entry name" value="NON-SPECIFIC PHOSPHOLIPASE C1"/>
    <property type="match status" value="1"/>
</dbReference>
<dbReference type="AlphaFoldDB" id="D9WIM2"/>
<accession>D9WIM2</accession>
<name>D9WIM2_9ACTN</name>
<feature type="compositionally biased region" description="Basic and acidic residues" evidence="8">
    <location>
        <begin position="499"/>
        <end position="511"/>
    </location>
</feature>
<dbReference type="InterPro" id="IPR007312">
    <property type="entry name" value="Phosphoesterase"/>
</dbReference>
<evidence type="ECO:0000313" key="10">
    <source>
        <dbReference type="Proteomes" id="UP000003963"/>
    </source>
</evidence>
<evidence type="ECO:0000256" key="5">
    <source>
        <dbReference type="ARBA" id="ARBA00022801"/>
    </source>
</evidence>
<keyword evidence="5" id="KW-0378">Hydrolase</keyword>
<comment type="similarity">
    <text evidence="2">Belongs to the bacterial phospholipase C family.</text>
</comment>
<dbReference type="STRING" id="457427.SSOG_05294"/>
<keyword evidence="10" id="KW-1185">Reference proteome</keyword>
<protein>
    <recommendedName>
        <fullName evidence="3">phospholipase C</fullName>
        <ecNumber evidence="3">3.1.4.3</ecNumber>
    </recommendedName>
</protein>
<dbReference type="InterPro" id="IPR006311">
    <property type="entry name" value="TAT_signal"/>
</dbReference>
<dbReference type="Pfam" id="PF04185">
    <property type="entry name" value="Phosphoesterase"/>
    <property type="match status" value="1"/>
</dbReference>
<evidence type="ECO:0000256" key="8">
    <source>
        <dbReference type="SAM" id="MobiDB-lite"/>
    </source>
</evidence>
<feature type="region of interest" description="Disordered" evidence="8">
    <location>
        <begin position="458"/>
        <end position="511"/>
    </location>
</feature>
<keyword evidence="4" id="KW-0134">Cell wall</keyword>
<feature type="compositionally biased region" description="Basic and acidic residues" evidence="8">
    <location>
        <begin position="469"/>
        <end position="487"/>
    </location>
</feature>
<dbReference type="Gene3D" id="3.40.720.10">
    <property type="entry name" value="Alkaline Phosphatase, subunit A"/>
    <property type="match status" value="2"/>
</dbReference>
<evidence type="ECO:0000256" key="1">
    <source>
        <dbReference type="ARBA" id="ARBA00004191"/>
    </source>
</evidence>
<sequence>MLMHRSRNSPLPRRRRSERVISGLTISHAQKRERGVMPDFTRRRLLGAAAGSLGAGAAMTLLPPSVQQAIAAGPPQGGSLDDIEHVVLLMQENRSFDHYFGTLKGVRGFADPDALTLSTGKSVFHQPDEVNPDGYLLPFRLDTRSTSAQAIPSTSHAWSVQHEAWNGGAMDKWLPAHRKADGENGPYVMGYHTREDIPFQFALAEAFTVCDNYFCSVFGPTWPNRLYWMTGTIDPAGVKGGPVLENKAPKPYRWTTYAERLQKAGVSWKVYQEEDNYGCNLLEEFQQFQDARPGDPLYDRGMVHSPAGTFEGDARNDRLPTVSWIIPTAEVSEHPDYLPAAGADYVASKIEAIASNPDVWRKTVFILNYDENDGLFDHVPPPTPKAGTVDEFVGGLPIGGGFRVPCLIVSPWTVGGWAAGQAFDHTSVLQFLERLTGVKEPNISEWRRRTFGDLTSAFGFGNAAPEPPKLPDDTAEQLEKAKEDVENLPKPTLPGADQKPPKQEKGRRPRR</sequence>